<dbReference type="AlphaFoldDB" id="A0ABD3X5D8"/>
<evidence type="ECO:0000313" key="2">
    <source>
        <dbReference type="Proteomes" id="UP001634394"/>
    </source>
</evidence>
<dbReference type="EMBL" id="JBJQND010000003">
    <property type="protein sequence ID" value="KAL3881469.1"/>
    <property type="molecule type" value="Genomic_DNA"/>
</dbReference>
<keyword evidence="2" id="KW-1185">Reference proteome</keyword>
<gene>
    <name evidence="1" type="ORF">ACJMK2_027908</name>
</gene>
<reference evidence="1 2" key="1">
    <citation type="submission" date="2024-11" db="EMBL/GenBank/DDBJ databases">
        <title>Chromosome-level genome assembly of the freshwater bivalve Anodonta woodiana.</title>
        <authorList>
            <person name="Chen X."/>
        </authorList>
    </citation>
    <scope>NUCLEOTIDE SEQUENCE [LARGE SCALE GENOMIC DNA]</scope>
    <source>
        <strain evidence="1">MN2024</strain>
        <tissue evidence="1">Gills</tissue>
    </source>
</reference>
<sequence length="57" mass="6719">DIPCASRLERCILAEIRDKYDKLDKQLFKRELSNNLDITSLRHIRSSLHDIGRLTHT</sequence>
<protein>
    <submittedName>
        <fullName evidence="1">Uncharacterized protein</fullName>
    </submittedName>
</protein>
<feature type="non-terminal residue" evidence="1">
    <location>
        <position position="1"/>
    </location>
</feature>
<comment type="caution">
    <text evidence="1">The sequence shown here is derived from an EMBL/GenBank/DDBJ whole genome shotgun (WGS) entry which is preliminary data.</text>
</comment>
<proteinExistence type="predicted"/>
<name>A0ABD3X5D8_SINWO</name>
<evidence type="ECO:0000313" key="1">
    <source>
        <dbReference type="EMBL" id="KAL3881469.1"/>
    </source>
</evidence>
<accession>A0ABD3X5D8</accession>
<organism evidence="1 2">
    <name type="scientific">Sinanodonta woodiana</name>
    <name type="common">Chinese pond mussel</name>
    <name type="synonym">Anodonta woodiana</name>
    <dbReference type="NCBI Taxonomy" id="1069815"/>
    <lineage>
        <taxon>Eukaryota</taxon>
        <taxon>Metazoa</taxon>
        <taxon>Spiralia</taxon>
        <taxon>Lophotrochozoa</taxon>
        <taxon>Mollusca</taxon>
        <taxon>Bivalvia</taxon>
        <taxon>Autobranchia</taxon>
        <taxon>Heteroconchia</taxon>
        <taxon>Palaeoheterodonta</taxon>
        <taxon>Unionida</taxon>
        <taxon>Unionoidea</taxon>
        <taxon>Unionidae</taxon>
        <taxon>Unioninae</taxon>
        <taxon>Sinanodonta</taxon>
    </lineage>
</organism>
<dbReference type="Proteomes" id="UP001634394">
    <property type="component" value="Unassembled WGS sequence"/>
</dbReference>